<comment type="caution">
    <text evidence="2">The sequence shown here is derived from an EMBL/GenBank/DDBJ whole genome shotgun (WGS) entry which is preliminary data.</text>
</comment>
<evidence type="ECO:0000259" key="1">
    <source>
        <dbReference type="Pfam" id="PF00239"/>
    </source>
</evidence>
<organism evidence="2 3">
    <name type="scientific">Burkholderia territorii</name>
    <dbReference type="NCBI Taxonomy" id="1503055"/>
    <lineage>
        <taxon>Bacteria</taxon>
        <taxon>Pseudomonadati</taxon>
        <taxon>Pseudomonadota</taxon>
        <taxon>Betaproteobacteria</taxon>
        <taxon>Burkholderiales</taxon>
        <taxon>Burkholderiaceae</taxon>
        <taxon>Burkholderia</taxon>
        <taxon>Burkholderia cepacia complex</taxon>
    </lineage>
</organism>
<dbReference type="Proteomes" id="UP000068016">
    <property type="component" value="Unassembled WGS sequence"/>
</dbReference>
<dbReference type="AlphaFoldDB" id="A0A119VDN5"/>
<name>A0A119VDN5_9BURK</name>
<dbReference type="InterPro" id="IPR036162">
    <property type="entry name" value="Resolvase-like_N_sf"/>
</dbReference>
<evidence type="ECO:0000313" key="2">
    <source>
        <dbReference type="EMBL" id="KWN05613.1"/>
    </source>
</evidence>
<gene>
    <name evidence="2" type="ORF">WT83_29065</name>
</gene>
<dbReference type="SUPFAM" id="SSF53041">
    <property type="entry name" value="Resolvase-like"/>
    <property type="match status" value="1"/>
</dbReference>
<proteinExistence type="predicted"/>
<feature type="domain" description="Resolvase/invertase-type recombinase catalytic" evidence="1">
    <location>
        <begin position="13"/>
        <end position="69"/>
    </location>
</feature>
<dbReference type="Pfam" id="PF00239">
    <property type="entry name" value="Resolvase"/>
    <property type="match status" value="1"/>
</dbReference>
<dbReference type="GO" id="GO:0003677">
    <property type="term" value="F:DNA binding"/>
    <property type="evidence" value="ECO:0007669"/>
    <property type="project" value="InterPro"/>
</dbReference>
<reference evidence="2 3" key="1">
    <citation type="submission" date="2015-11" db="EMBL/GenBank/DDBJ databases">
        <title>Expanding the genomic diversity of Burkholderia species for the development of highly accurate diagnostics.</title>
        <authorList>
            <person name="Sahl J."/>
            <person name="Keim P."/>
            <person name="Wagner D."/>
        </authorList>
    </citation>
    <scope>NUCLEOTIDE SEQUENCE [LARGE SCALE GENOMIC DNA]</scope>
    <source>
        <strain evidence="2 3">MSMB793WGS</strain>
    </source>
</reference>
<dbReference type="GO" id="GO:0000150">
    <property type="term" value="F:DNA strand exchange activity"/>
    <property type="evidence" value="ECO:0007669"/>
    <property type="project" value="InterPro"/>
</dbReference>
<dbReference type="InterPro" id="IPR006119">
    <property type="entry name" value="Resolv_N"/>
</dbReference>
<dbReference type="EMBL" id="LPLZ01000081">
    <property type="protein sequence ID" value="KWN05613.1"/>
    <property type="molecule type" value="Genomic_DNA"/>
</dbReference>
<evidence type="ECO:0000313" key="3">
    <source>
        <dbReference type="Proteomes" id="UP000068016"/>
    </source>
</evidence>
<dbReference type="Gene3D" id="3.40.50.1390">
    <property type="entry name" value="Resolvase, N-terminal catalytic domain"/>
    <property type="match status" value="1"/>
</dbReference>
<sequence>MIDRGCSLGRRAALIDDPRARDMHFTSLNEFLDISTDMFMFPMIAVFAAFECVLISERTQVGLAAARTRSSQLGRPKALTLVQSRRAQELIKSRPARDIAVQVGVHPKTLRMAL</sequence>
<accession>A0A119VDN5</accession>
<protein>
    <recommendedName>
        <fullName evidence="1">Resolvase/invertase-type recombinase catalytic domain-containing protein</fullName>
    </recommendedName>
</protein>